<dbReference type="EMBL" id="JAAGUX010000060">
    <property type="protein sequence ID" value="NEW58652.1"/>
    <property type="molecule type" value="Genomic_DNA"/>
</dbReference>
<dbReference type="EMBL" id="JAAGUZ010000032">
    <property type="protein sequence ID" value="NEW45518.1"/>
    <property type="molecule type" value="Genomic_DNA"/>
</dbReference>
<dbReference type="Proteomes" id="UP000468928">
    <property type="component" value="Unassembled WGS sequence"/>
</dbReference>
<gene>
    <name evidence="1" type="ORF">GV789_13800</name>
    <name evidence="2" type="ORF">GV794_23835</name>
</gene>
<accession>A0A6P1D637</accession>
<reference evidence="3 4" key="1">
    <citation type="submission" date="2020-01" db="EMBL/GenBank/DDBJ databases">
        <title>Genetics and antimicrobial susceptibilities of Nocardia species isolated from the soil; a comparison with species isolated from humans.</title>
        <authorList>
            <person name="Carrasco G."/>
            <person name="Monzon S."/>
            <person name="Sansegundo M."/>
            <person name="Garcia E."/>
            <person name="Garrido N."/>
            <person name="Medina M.J."/>
            <person name="Villalon P."/>
            <person name="Ramirez-Arocha A.C."/>
            <person name="Jimenez P."/>
            <person name="Cuesta I."/>
            <person name="Valdezate S."/>
        </authorList>
    </citation>
    <scope>NUCLEOTIDE SEQUENCE [LARGE SCALE GENOMIC DNA]</scope>
    <source>
        <strain evidence="1 3">CNM20110639</strain>
        <strain evidence="2 4">CNM20110649</strain>
    </source>
</reference>
<evidence type="ECO:0000313" key="1">
    <source>
        <dbReference type="EMBL" id="NEW45518.1"/>
    </source>
</evidence>
<evidence type="ECO:0000313" key="3">
    <source>
        <dbReference type="Proteomes" id="UP000468928"/>
    </source>
</evidence>
<name>A0A6P1D637_9NOCA</name>
<dbReference type="AlphaFoldDB" id="A0A6P1D637"/>
<organism evidence="1 3">
    <name type="scientific">Nocardia cyriacigeorgica</name>
    <dbReference type="NCBI Taxonomy" id="135487"/>
    <lineage>
        <taxon>Bacteria</taxon>
        <taxon>Bacillati</taxon>
        <taxon>Actinomycetota</taxon>
        <taxon>Actinomycetes</taxon>
        <taxon>Mycobacteriales</taxon>
        <taxon>Nocardiaceae</taxon>
        <taxon>Nocardia</taxon>
    </lineage>
</organism>
<protein>
    <submittedName>
        <fullName evidence="1">DUF4254 domain-containing protein</fullName>
    </submittedName>
</protein>
<sequence>MPIGDNMLPSADELLSAIRCGRTDGAPLREWAWQLAVLYRDLIVDARERTGIRAGISGIVHDIDSWLAGQLPNTRCGPVKGTESLGSVVARLAEAQVVACWELTRLPAGDDRVHRAWVQLAELRDGYDDLVPVVASGRIDLPRSWRGIDDAEREFNDPDYRNRARRERR</sequence>
<evidence type="ECO:0000313" key="2">
    <source>
        <dbReference type="EMBL" id="NEW58652.1"/>
    </source>
</evidence>
<dbReference type="Proteomes" id="UP000470876">
    <property type="component" value="Unassembled WGS sequence"/>
</dbReference>
<dbReference type="RefSeq" id="WP_163825907.1">
    <property type="nucleotide sequence ID" value="NZ_JAAGUX010000060.1"/>
</dbReference>
<keyword evidence="4" id="KW-1185">Reference proteome</keyword>
<proteinExistence type="predicted"/>
<comment type="caution">
    <text evidence="1">The sequence shown here is derived from an EMBL/GenBank/DDBJ whole genome shotgun (WGS) entry which is preliminary data.</text>
</comment>
<evidence type="ECO:0000313" key="4">
    <source>
        <dbReference type="Proteomes" id="UP000470876"/>
    </source>
</evidence>